<reference evidence="4 5" key="1">
    <citation type="submission" date="2013-03" db="EMBL/GenBank/DDBJ databases">
        <authorList>
            <person name="Linke B."/>
        </authorList>
    </citation>
    <scope>NUCLEOTIDE SEQUENCE [LARGE SCALE GENOMIC DNA]</scope>
    <source>
        <strain evidence="4 5">B13</strain>
    </source>
</reference>
<dbReference type="SUPFAM" id="SSF64438">
    <property type="entry name" value="CNF1/YfiH-like putative cysteine hydrolases"/>
    <property type="match status" value="1"/>
</dbReference>
<name>A0A024HAD3_PSEKB</name>
<dbReference type="InterPro" id="IPR038592">
    <property type="entry name" value="CheD-like_sf"/>
</dbReference>
<keyword evidence="1 3" id="KW-0145">Chemotaxis</keyword>
<keyword evidence="2 3" id="KW-0378">Hydrolase</keyword>
<dbReference type="InterPro" id="IPR005659">
    <property type="entry name" value="Chemorcpt_Glu_NH3ase_CheD"/>
</dbReference>
<protein>
    <recommendedName>
        <fullName evidence="3">Probable chemoreceptor glutamine deamidase CheD</fullName>
        <ecNumber evidence="3">3.5.1.44</ecNumber>
    </recommendedName>
</protein>
<dbReference type="InterPro" id="IPR011324">
    <property type="entry name" value="Cytotoxic_necrot_fac-like_cat"/>
</dbReference>
<evidence type="ECO:0000313" key="4">
    <source>
        <dbReference type="EMBL" id="CDF81477.1"/>
    </source>
</evidence>
<dbReference type="HAMAP" id="MF_01440">
    <property type="entry name" value="CheD"/>
    <property type="match status" value="1"/>
</dbReference>
<dbReference type="CDD" id="cd16352">
    <property type="entry name" value="CheD"/>
    <property type="match status" value="1"/>
</dbReference>
<dbReference type="Proteomes" id="UP000025241">
    <property type="component" value="Chromosome I"/>
</dbReference>
<dbReference type="Pfam" id="PF03975">
    <property type="entry name" value="CheD"/>
    <property type="match status" value="1"/>
</dbReference>
<comment type="catalytic activity">
    <reaction evidence="3">
        <text>L-glutaminyl-[protein] + H2O = L-glutamyl-[protein] + NH4(+)</text>
        <dbReference type="Rhea" id="RHEA:16441"/>
        <dbReference type="Rhea" id="RHEA-COMP:10207"/>
        <dbReference type="Rhea" id="RHEA-COMP:10208"/>
        <dbReference type="ChEBI" id="CHEBI:15377"/>
        <dbReference type="ChEBI" id="CHEBI:28938"/>
        <dbReference type="ChEBI" id="CHEBI:29973"/>
        <dbReference type="ChEBI" id="CHEBI:30011"/>
        <dbReference type="EC" id="3.5.1.44"/>
    </reaction>
</comment>
<dbReference type="Gene3D" id="3.30.1330.200">
    <property type="match status" value="1"/>
</dbReference>
<dbReference type="KEGG" id="pkc:PKB_0098"/>
<dbReference type="eggNOG" id="COG1871">
    <property type="taxonomic scope" value="Bacteria"/>
</dbReference>
<dbReference type="OrthoDB" id="9807202at2"/>
<dbReference type="GO" id="GO:0050568">
    <property type="term" value="F:protein-glutamine glutaminase activity"/>
    <property type="evidence" value="ECO:0007669"/>
    <property type="project" value="UniProtKB-UniRule"/>
</dbReference>
<dbReference type="NCBIfam" id="NF010013">
    <property type="entry name" value="PRK13487.1"/>
    <property type="match status" value="1"/>
</dbReference>
<evidence type="ECO:0000256" key="2">
    <source>
        <dbReference type="ARBA" id="ARBA00022801"/>
    </source>
</evidence>
<dbReference type="PANTHER" id="PTHR35147">
    <property type="entry name" value="CHEMORECEPTOR GLUTAMINE DEAMIDASE CHED-RELATED"/>
    <property type="match status" value="1"/>
</dbReference>
<evidence type="ECO:0000256" key="3">
    <source>
        <dbReference type="HAMAP-Rule" id="MF_01440"/>
    </source>
</evidence>
<organism evidence="4 5">
    <name type="scientific">Pseudomonas knackmussii (strain DSM 6978 / CCUG 54928 / LMG 23759 / B13)</name>
    <dbReference type="NCBI Taxonomy" id="1301098"/>
    <lineage>
        <taxon>Bacteria</taxon>
        <taxon>Pseudomonadati</taxon>
        <taxon>Pseudomonadota</taxon>
        <taxon>Gammaproteobacteria</taxon>
        <taxon>Pseudomonadales</taxon>
        <taxon>Pseudomonadaceae</taxon>
        <taxon>Pseudomonas</taxon>
    </lineage>
</organism>
<comment type="similarity">
    <text evidence="3">Belongs to the CheD family.</text>
</comment>
<dbReference type="AlphaFoldDB" id="A0A024HAD3"/>
<dbReference type="HOGENOM" id="CLU_087854_0_0_6"/>
<sequence>MGAAQLNRYHDPRFGREAVKLLPGECFATADDLLLVTVLGSCVSVCLYDTINKLGGMNHFMLPGDTGTNPLLSSSARYGVHAMDLLISQLQRLGGQRRHFEAKVFGGASVLQNLSADVGQRNVDFVLDYLHTEQIPVVAQDLLDVYPRKLYFFPASGRVLLRKLHVLANDTVLQRESDYQRVLSTRARDGGVDIF</sequence>
<accession>A0A024HAD3</accession>
<proteinExistence type="inferred from homology"/>
<dbReference type="EC" id="3.5.1.44" evidence="3"/>
<keyword evidence="4" id="KW-0675">Receptor</keyword>
<keyword evidence="5" id="KW-1185">Reference proteome</keyword>
<reference evidence="4 5" key="2">
    <citation type="submission" date="2014-05" db="EMBL/GenBank/DDBJ databases">
        <title>Genome sequence of the 3-chlorobenzoate degrading bacterium Pseudomonas knackmussii B13 shows multiple evidence for horizontal gene transfer.</title>
        <authorList>
            <person name="Miyazaki R."/>
            <person name="Bertelli C."/>
            <person name="Falquet L."/>
            <person name="Robinson-Rechavi M."/>
            <person name="Gharib W."/>
            <person name="Roy S."/>
            <person name="Van der Meer J.R."/>
        </authorList>
    </citation>
    <scope>NUCLEOTIDE SEQUENCE [LARGE SCALE GENOMIC DNA]</scope>
    <source>
        <strain evidence="4 5">B13</strain>
    </source>
</reference>
<gene>
    <name evidence="4" type="primary">cheD1</name>
    <name evidence="3" type="synonym">cheD</name>
    <name evidence="4" type="ORF">PKB_0098</name>
</gene>
<evidence type="ECO:0000313" key="5">
    <source>
        <dbReference type="Proteomes" id="UP000025241"/>
    </source>
</evidence>
<dbReference type="PATRIC" id="fig|1301098.3.peg.102"/>
<dbReference type="EMBL" id="HG322950">
    <property type="protein sequence ID" value="CDF81477.1"/>
    <property type="molecule type" value="Genomic_DNA"/>
</dbReference>
<dbReference type="RefSeq" id="WP_043248107.1">
    <property type="nucleotide sequence ID" value="NZ_HG322950.1"/>
</dbReference>
<comment type="function">
    <text evidence="3">Probably deamidates glutamine residues to glutamate on methyl-accepting chemotaxis receptors (MCPs), playing an important role in chemotaxis.</text>
</comment>
<dbReference type="GO" id="GO:0006935">
    <property type="term" value="P:chemotaxis"/>
    <property type="evidence" value="ECO:0007669"/>
    <property type="project" value="UniProtKB-UniRule"/>
</dbReference>
<dbReference type="STRING" id="1301098.PKB_0098"/>
<dbReference type="PANTHER" id="PTHR35147:SF2">
    <property type="entry name" value="CHEMORECEPTOR GLUTAMINE DEAMIDASE CHED-RELATED"/>
    <property type="match status" value="1"/>
</dbReference>
<evidence type="ECO:0000256" key="1">
    <source>
        <dbReference type="ARBA" id="ARBA00022500"/>
    </source>
</evidence>